<evidence type="ECO:0000256" key="1">
    <source>
        <dbReference type="ARBA" id="ARBA00007074"/>
    </source>
</evidence>
<keyword evidence="7" id="KW-1185">Reference proteome</keyword>
<feature type="domain" description="NlpC/P60" evidence="5">
    <location>
        <begin position="202"/>
        <end position="324"/>
    </location>
</feature>
<accession>A0A1M5NQY6</accession>
<dbReference type="OrthoDB" id="5496837at2"/>
<protein>
    <submittedName>
        <fullName evidence="6">NlpC/P60 family protein</fullName>
    </submittedName>
</protein>
<dbReference type="PANTHER" id="PTHR47359:SF3">
    <property type="entry name" value="NLP_P60 DOMAIN-CONTAINING PROTEIN-RELATED"/>
    <property type="match status" value="1"/>
</dbReference>
<dbReference type="GO" id="GO:0006508">
    <property type="term" value="P:proteolysis"/>
    <property type="evidence" value="ECO:0007669"/>
    <property type="project" value="UniProtKB-KW"/>
</dbReference>
<evidence type="ECO:0000256" key="3">
    <source>
        <dbReference type="ARBA" id="ARBA00022801"/>
    </source>
</evidence>
<dbReference type="InterPro" id="IPR038765">
    <property type="entry name" value="Papain-like_cys_pep_sf"/>
</dbReference>
<dbReference type="Pfam" id="PF00877">
    <property type="entry name" value="NLPC_P60"/>
    <property type="match status" value="1"/>
</dbReference>
<evidence type="ECO:0000256" key="4">
    <source>
        <dbReference type="ARBA" id="ARBA00022807"/>
    </source>
</evidence>
<proteinExistence type="inferred from homology"/>
<dbReference type="Gene3D" id="3.90.1720.10">
    <property type="entry name" value="endopeptidase domain like (from Nostoc punctiforme)"/>
    <property type="match status" value="1"/>
</dbReference>
<dbReference type="Proteomes" id="UP000184501">
    <property type="component" value="Unassembled WGS sequence"/>
</dbReference>
<name>A0A1M5NQY6_STRHI</name>
<organism evidence="6 7">
    <name type="scientific">Streptoalloteichus hindustanus</name>
    <dbReference type="NCBI Taxonomy" id="2017"/>
    <lineage>
        <taxon>Bacteria</taxon>
        <taxon>Bacillati</taxon>
        <taxon>Actinomycetota</taxon>
        <taxon>Actinomycetes</taxon>
        <taxon>Pseudonocardiales</taxon>
        <taxon>Pseudonocardiaceae</taxon>
        <taxon>Streptoalloteichus</taxon>
    </lineage>
</organism>
<dbReference type="STRING" id="2017.SAMN05444320_11680"/>
<reference evidence="6 7" key="1">
    <citation type="submission" date="2016-11" db="EMBL/GenBank/DDBJ databases">
        <authorList>
            <person name="Jaros S."/>
            <person name="Januszkiewicz K."/>
            <person name="Wedrychowicz H."/>
        </authorList>
    </citation>
    <scope>NUCLEOTIDE SEQUENCE [LARGE SCALE GENOMIC DNA]</scope>
    <source>
        <strain evidence="6 7">DSM 44523</strain>
    </source>
</reference>
<dbReference type="InterPro" id="IPR051794">
    <property type="entry name" value="PG_Endopeptidase_C40"/>
</dbReference>
<dbReference type="SUPFAM" id="SSF54001">
    <property type="entry name" value="Cysteine proteinases"/>
    <property type="match status" value="1"/>
</dbReference>
<dbReference type="PANTHER" id="PTHR47359">
    <property type="entry name" value="PEPTIDOGLYCAN DL-ENDOPEPTIDASE CWLO"/>
    <property type="match status" value="1"/>
</dbReference>
<evidence type="ECO:0000313" key="6">
    <source>
        <dbReference type="EMBL" id="SHG91976.1"/>
    </source>
</evidence>
<sequence length="325" mass="35429">MRLAIIGLVLVSVVVTVVTATTGVVSTVVGGNGGTAQAARSYSTCNAMMGVWPEGGTDQSRRDVRALGEESLQIAALIMTIGRERNLPPAAWQVALQAGRQESGLRNLRHGDLDSLGIFQIRGMHGSEQQRLDVRWQINWFYDTLVRIGNWDRMRPGDAAQAVERSAFPDRYHRWEGMAVQLLSDLGKVDDPTGCREAPPPTEAAAKAIAFASEQIGDPYGWGANGPDSWDCSSLVQAAYRAAGVTIPRVTYDQWLAGAYIPLDQAQPGDLVFFGNSSNRWLIHHVGLYIGNGEMIEAPYTGASVRRTRINVWHDLIPHAVRPGV</sequence>
<dbReference type="InterPro" id="IPR000064">
    <property type="entry name" value="NLP_P60_dom"/>
</dbReference>
<evidence type="ECO:0000259" key="5">
    <source>
        <dbReference type="PROSITE" id="PS51935"/>
    </source>
</evidence>
<dbReference type="EMBL" id="FQVN01000016">
    <property type="protein sequence ID" value="SHG91976.1"/>
    <property type="molecule type" value="Genomic_DNA"/>
</dbReference>
<keyword evidence="2" id="KW-0645">Protease</keyword>
<keyword evidence="3" id="KW-0378">Hydrolase</keyword>
<evidence type="ECO:0000256" key="2">
    <source>
        <dbReference type="ARBA" id="ARBA00022670"/>
    </source>
</evidence>
<dbReference type="PROSITE" id="PS51935">
    <property type="entry name" value="NLPC_P60"/>
    <property type="match status" value="1"/>
</dbReference>
<evidence type="ECO:0000313" key="7">
    <source>
        <dbReference type="Proteomes" id="UP000184501"/>
    </source>
</evidence>
<keyword evidence="4" id="KW-0788">Thiol protease</keyword>
<dbReference type="GO" id="GO:0008234">
    <property type="term" value="F:cysteine-type peptidase activity"/>
    <property type="evidence" value="ECO:0007669"/>
    <property type="project" value="UniProtKB-KW"/>
</dbReference>
<comment type="similarity">
    <text evidence="1">Belongs to the peptidase C40 family.</text>
</comment>
<gene>
    <name evidence="6" type="ORF">SAMN05444320_11680</name>
</gene>
<dbReference type="AlphaFoldDB" id="A0A1M5NQY6"/>
<dbReference type="RefSeq" id="WP_073489713.1">
    <property type="nucleotide sequence ID" value="NZ_FQVN01000016.1"/>
</dbReference>